<sequence length="262" mass="28978">MKILVGVPAYRQSVSTTCLQTLVTLFSSFGKTYDHISLDLKIAQATVVHRARNAFASIVWRDPSFTHLLLVDPDIGFRPSLLERMLAFGEPVVGATYPTGSFDRKVFAAFAREMDTGADAEVCALEYAGGGSSVILVEDPDQHGAKELILRDGFMRVRDIGNDLLLIGREALERIAEKVPSTVLEVAPDPYKQFGITGPVIQCFDPIPEPVDGFFREDDGFTRRWTEACGGELWACFMEPVQRRVEDTVAGHFLTKLQLGHV</sequence>
<keyword evidence="2" id="KW-1185">Reference proteome</keyword>
<gene>
    <name evidence="1" type="ORF">EDD54_1546</name>
</gene>
<dbReference type="OrthoDB" id="561165at2"/>
<evidence type="ECO:0000313" key="1">
    <source>
        <dbReference type="EMBL" id="TDP87647.1"/>
    </source>
</evidence>
<evidence type="ECO:0008006" key="3">
    <source>
        <dbReference type="Google" id="ProtNLM"/>
    </source>
</evidence>
<dbReference type="Proteomes" id="UP000294547">
    <property type="component" value="Unassembled WGS sequence"/>
</dbReference>
<dbReference type="RefSeq" id="WP_126541628.1">
    <property type="nucleotide sequence ID" value="NZ_BSPM01000008.1"/>
</dbReference>
<reference evidence="1 2" key="1">
    <citation type="submission" date="2019-03" db="EMBL/GenBank/DDBJ databases">
        <title>Genomic Encyclopedia of Type Strains, Phase IV (KMG-IV): sequencing the most valuable type-strain genomes for metagenomic binning, comparative biology and taxonomic classification.</title>
        <authorList>
            <person name="Goeker M."/>
        </authorList>
    </citation>
    <scope>NUCLEOTIDE SEQUENCE [LARGE SCALE GENOMIC DNA]</scope>
    <source>
        <strain evidence="1 2">DSM 102969</strain>
    </source>
</reference>
<protein>
    <recommendedName>
        <fullName evidence="3">Glycosyl transferase family 2</fullName>
    </recommendedName>
</protein>
<evidence type="ECO:0000313" key="2">
    <source>
        <dbReference type="Proteomes" id="UP000294547"/>
    </source>
</evidence>
<organism evidence="1 2">
    <name type="scientific">Oharaeibacter diazotrophicus</name>
    <dbReference type="NCBI Taxonomy" id="1920512"/>
    <lineage>
        <taxon>Bacteria</taxon>
        <taxon>Pseudomonadati</taxon>
        <taxon>Pseudomonadota</taxon>
        <taxon>Alphaproteobacteria</taxon>
        <taxon>Hyphomicrobiales</taxon>
        <taxon>Pleomorphomonadaceae</taxon>
        <taxon>Oharaeibacter</taxon>
    </lineage>
</organism>
<proteinExistence type="predicted"/>
<accession>A0A4R6RNK5</accession>
<name>A0A4R6RNK5_9HYPH</name>
<dbReference type="AlphaFoldDB" id="A0A4R6RNK5"/>
<dbReference type="EMBL" id="SNXY01000006">
    <property type="protein sequence ID" value="TDP87647.1"/>
    <property type="molecule type" value="Genomic_DNA"/>
</dbReference>
<comment type="caution">
    <text evidence="1">The sequence shown here is derived from an EMBL/GenBank/DDBJ whole genome shotgun (WGS) entry which is preliminary data.</text>
</comment>